<evidence type="ECO:0000313" key="5">
    <source>
        <dbReference type="EMBL" id="RYU14090.1"/>
    </source>
</evidence>
<accession>A0A4Q5J635</accession>
<evidence type="ECO:0000259" key="3">
    <source>
        <dbReference type="Pfam" id="PF05547"/>
    </source>
</evidence>
<gene>
    <name evidence="5" type="ORF">ETU37_04050</name>
</gene>
<feature type="signal peptide" evidence="2">
    <location>
        <begin position="1"/>
        <end position="28"/>
    </location>
</feature>
<feature type="domain" description="Immune inhibitor A-like metallopeptidase VEG" evidence="4">
    <location>
        <begin position="582"/>
        <end position="754"/>
    </location>
</feature>
<evidence type="ECO:0000259" key="4">
    <source>
        <dbReference type="Pfam" id="PF20774"/>
    </source>
</evidence>
<evidence type="ECO:0000313" key="6">
    <source>
        <dbReference type="Proteomes" id="UP000291189"/>
    </source>
</evidence>
<dbReference type="PANTHER" id="PTHR41775:SF1">
    <property type="entry name" value="PEPTIDASE M6-LIKE DOMAIN-CONTAINING PROTEIN"/>
    <property type="match status" value="1"/>
</dbReference>
<dbReference type="InterPro" id="IPR008757">
    <property type="entry name" value="Peptidase_M6-like_domain"/>
</dbReference>
<dbReference type="AlphaFoldDB" id="A0A4Q5J635"/>
<keyword evidence="5" id="KW-0482">Metalloprotease</keyword>
<feature type="region of interest" description="Disordered" evidence="1">
    <location>
        <begin position="32"/>
        <end position="53"/>
    </location>
</feature>
<comment type="caution">
    <text evidence="5">The sequence shown here is derived from an EMBL/GenBank/DDBJ whole genome shotgun (WGS) entry which is preliminary data.</text>
</comment>
<keyword evidence="5" id="KW-0645">Protease</keyword>
<dbReference type="PANTHER" id="PTHR41775">
    <property type="entry name" value="SECRETED PROTEIN-RELATED"/>
    <property type="match status" value="1"/>
</dbReference>
<reference evidence="5 6" key="1">
    <citation type="submission" date="2019-01" db="EMBL/GenBank/DDBJ databases">
        <title>Nocardioides guangzhouensis sp. nov., an actinobacterium isolated from soil.</title>
        <authorList>
            <person name="Fu Y."/>
            <person name="Cai Y."/>
            <person name="Lin Z."/>
            <person name="Chen P."/>
        </authorList>
    </citation>
    <scope>NUCLEOTIDE SEQUENCE [LARGE SCALE GENOMIC DNA]</scope>
    <source>
        <strain evidence="5 6">NBRC 105384</strain>
    </source>
</reference>
<protein>
    <submittedName>
        <fullName evidence="5">M6 family metalloprotease domain-containing protein</fullName>
    </submittedName>
</protein>
<dbReference type="SUPFAM" id="SSF55486">
    <property type="entry name" value="Metalloproteases ('zincins'), catalytic domain"/>
    <property type="match status" value="1"/>
</dbReference>
<dbReference type="GO" id="GO:0008237">
    <property type="term" value="F:metallopeptidase activity"/>
    <property type="evidence" value="ECO:0007669"/>
    <property type="project" value="UniProtKB-KW"/>
</dbReference>
<sequence>MKKVTTGVLAGTLAAAVAAGLSQAPATAAIRQDAPSQADRAPANRPDVRPGPLTARQNKLRAAAVKALIDGTATKSAKAGGGSVVKLGKDKAVEFFDNNKQARVLSILADFGDTTVGKYGGTAGPVHNAIPQPDRTQDNSTTWEPDFGKSYYETLFNGSGESMKSYYQQVSGGRYTVDNTVQGWTKVPYNGAYYGANPREDEGGSWDFINDTGDSWYAGKLAELGSKAAVDQYLAQFDQWDRYDFDGDGNFNEADGYIDHFQAIHAGEGEEAGASPDAIWSHRWYVNATSFGSTGPTVGGTANLLGGAQIGDSKYFIGDYTVEPENGGLGVFVHEYGHDLGLPDFYDTAGGDNGTSFWTTMSSGSWLGHGGTDGIGTMPNSFGPDEKLFLGWLDHAVVQPGQSGTYKLSAAGLKTAARGTTQAVVVNLPDKSTTTTYTTPPEGTHAWWSGRADGLNNKLTRPVPAASSVKVTASGWYQIEAGYDYLYGEYSLDNGATWQSAGAPLDGASKGWANLSWSYRPGGQPSLFRFRYQTDGGVNEAGAFLDSIVVTADRSTVVSDGAESGDNGWTAQGWTVSTGTDTQQTDQYYLLENRQYTAYDATLKTGPYNFSEGITRPNWVEFFPYQDGLLAWFADKAYADNNTSAHPGHGQALPVDARPKPFTYPDGTKPGNRRQPFDATFGLQATDSVCLHKQVLGGTKQAPQVQTLAACAESNPGIATFDDTNPDAYWSSANPWSSTKVAGHGAKATVTAESGGVLTVNVTNPAAR</sequence>
<dbReference type="OrthoDB" id="275270at2"/>
<dbReference type="EMBL" id="SDPU01000012">
    <property type="protein sequence ID" value="RYU14090.1"/>
    <property type="molecule type" value="Genomic_DNA"/>
</dbReference>
<feature type="domain" description="Peptidase M6-like" evidence="3">
    <location>
        <begin position="98"/>
        <end position="389"/>
    </location>
</feature>
<evidence type="ECO:0000256" key="1">
    <source>
        <dbReference type="SAM" id="MobiDB-lite"/>
    </source>
</evidence>
<keyword evidence="2" id="KW-0732">Signal</keyword>
<evidence type="ECO:0000256" key="2">
    <source>
        <dbReference type="SAM" id="SignalP"/>
    </source>
</evidence>
<dbReference type="Pfam" id="PF20773">
    <property type="entry name" value="InhA-like_MAM"/>
    <property type="match status" value="1"/>
</dbReference>
<organism evidence="5 6">
    <name type="scientific">Nocardioides iriomotensis</name>
    <dbReference type="NCBI Taxonomy" id="715784"/>
    <lineage>
        <taxon>Bacteria</taxon>
        <taxon>Bacillati</taxon>
        <taxon>Actinomycetota</taxon>
        <taxon>Actinomycetes</taxon>
        <taxon>Propionibacteriales</taxon>
        <taxon>Nocardioidaceae</taxon>
        <taxon>Nocardioides</taxon>
    </lineage>
</organism>
<dbReference type="NCBIfam" id="TIGR03296">
    <property type="entry name" value="M6dom_TIGR03296"/>
    <property type="match status" value="1"/>
</dbReference>
<dbReference type="GO" id="GO:0006508">
    <property type="term" value="P:proteolysis"/>
    <property type="evidence" value="ECO:0007669"/>
    <property type="project" value="UniProtKB-KW"/>
</dbReference>
<dbReference type="Pfam" id="PF20774">
    <property type="entry name" value="InhA-like_VEG"/>
    <property type="match status" value="1"/>
</dbReference>
<name>A0A4Q5J635_9ACTN</name>
<keyword evidence="5" id="KW-0378">Hydrolase</keyword>
<dbReference type="Pfam" id="PF05547">
    <property type="entry name" value="Peptidase_M6"/>
    <property type="match status" value="1"/>
</dbReference>
<keyword evidence="6" id="KW-1185">Reference proteome</keyword>
<feature type="chain" id="PRO_5020531338" evidence="2">
    <location>
        <begin position="29"/>
        <end position="768"/>
    </location>
</feature>
<dbReference type="InterPro" id="IPR048665">
    <property type="entry name" value="InhA-like_VEG"/>
</dbReference>
<proteinExistence type="predicted"/>
<dbReference type="Proteomes" id="UP000291189">
    <property type="component" value="Unassembled WGS sequence"/>
</dbReference>